<evidence type="ECO:0000256" key="9">
    <source>
        <dbReference type="RuleBase" id="RU000520"/>
    </source>
</evidence>
<feature type="binding site" evidence="8">
    <location>
        <begin position="320"/>
        <end position="322"/>
    </location>
    <ligand>
        <name>GTP</name>
        <dbReference type="ChEBI" id="CHEBI:37565"/>
    </ligand>
</feature>
<feature type="binding site" evidence="8">
    <location>
        <position position="137"/>
    </location>
    <ligand>
        <name>IMP</name>
        <dbReference type="ChEBI" id="CHEBI:58053"/>
        <note>ligand shared between dimeric partners</note>
    </ligand>
</feature>
<dbReference type="SUPFAM" id="SSF52540">
    <property type="entry name" value="P-loop containing nucleoside triphosphate hydrolases"/>
    <property type="match status" value="1"/>
</dbReference>
<feature type="binding site" description="in other chain" evidence="8">
    <location>
        <begin position="40"/>
        <end position="43"/>
    </location>
    <ligand>
        <name>IMP</name>
        <dbReference type="ChEBI" id="CHEBI:58053"/>
        <note>ligand shared between dimeric partners</note>
    </ligand>
</feature>
<comment type="function">
    <text evidence="8">Plays an important role in the de novo pathway of purine nucleotide biosynthesis. Catalyzes the first committed step in the biosynthesis of AMP from IMP.</text>
</comment>
<comment type="cofactor">
    <cofactor evidence="8">
        <name>Mg(2+)</name>
        <dbReference type="ChEBI" id="CHEBI:18420"/>
    </cofactor>
    <text evidence="8">Binds 1 Mg(2+) ion per subunit.</text>
</comment>
<dbReference type="GO" id="GO:0044208">
    <property type="term" value="P:'de novo' AMP biosynthetic process"/>
    <property type="evidence" value="ECO:0007669"/>
    <property type="project" value="UniProtKB-UniRule"/>
</dbReference>
<dbReference type="Gene3D" id="1.10.300.10">
    <property type="entry name" value="Adenylosuccinate Synthetase, subunit A, domain 2"/>
    <property type="match status" value="2"/>
</dbReference>
<dbReference type="CDD" id="cd03108">
    <property type="entry name" value="AdSS"/>
    <property type="match status" value="1"/>
</dbReference>
<feature type="binding site" evidence="8">
    <location>
        <position position="13"/>
    </location>
    <ligand>
        <name>Mg(2+)</name>
        <dbReference type="ChEBI" id="CHEBI:18420"/>
    </ligand>
</feature>
<feature type="binding site" description="in other chain" evidence="8">
    <location>
        <position position="123"/>
    </location>
    <ligand>
        <name>IMP</name>
        <dbReference type="ChEBI" id="CHEBI:58053"/>
        <note>ligand shared between dimeric partners</note>
    </ligand>
</feature>
<keyword evidence="2 8" id="KW-0436">Ligase</keyword>
<dbReference type="HOGENOM" id="CLU_029848_0_0_2"/>
<feature type="active site" description="Proton donor" evidence="8">
    <location>
        <position position="43"/>
    </location>
</feature>
<dbReference type="EnsemblBacteria" id="ABK78085">
    <property type="protein sequence ID" value="ABK78085"/>
    <property type="gene ID" value="CENSYa_1463"/>
</dbReference>
<dbReference type="Gene3D" id="3.90.170.10">
    <property type="entry name" value="Adenylosuccinate Synthetase, subunit A, domain 3"/>
    <property type="match status" value="2"/>
</dbReference>
<dbReference type="STRING" id="414004.CENSYa_1463"/>
<dbReference type="InterPro" id="IPR042109">
    <property type="entry name" value="Adenylosuccinate_synth_dom1"/>
</dbReference>
<dbReference type="EMBL" id="DP000238">
    <property type="protein sequence ID" value="ABK78085.1"/>
    <property type="molecule type" value="Genomic_DNA"/>
</dbReference>
<evidence type="ECO:0000256" key="6">
    <source>
        <dbReference type="ARBA" id="ARBA00022842"/>
    </source>
</evidence>
<evidence type="ECO:0000256" key="4">
    <source>
        <dbReference type="ARBA" id="ARBA00022741"/>
    </source>
</evidence>
<name>A0RXL8_CENSY</name>
<dbReference type="HAMAP" id="MF_00011">
    <property type="entry name" value="Adenylosucc_synth"/>
    <property type="match status" value="1"/>
</dbReference>
<feature type="binding site" description="in other chain" evidence="8">
    <location>
        <begin position="13"/>
        <end position="16"/>
    </location>
    <ligand>
        <name>IMP</name>
        <dbReference type="ChEBI" id="CHEBI:58053"/>
        <note>ligand shared between dimeric partners</note>
    </ligand>
</feature>
<dbReference type="GO" id="GO:0046040">
    <property type="term" value="P:IMP metabolic process"/>
    <property type="evidence" value="ECO:0007669"/>
    <property type="project" value="TreeGrafter"/>
</dbReference>
<feature type="binding site" evidence="8">
    <location>
        <begin position="248"/>
        <end position="254"/>
    </location>
    <ligand>
        <name>substrate</name>
    </ligand>
</feature>
<feature type="binding site" evidence="8">
    <location>
        <position position="42"/>
    </location>
    <ligand>
        <name>Mg(2+)</name>
        <dbReference type="ChEBI" id="CHEBI:18420"/>
    </ligand>
</feature>
<dbReference type="InterPro" id="IPR042111">
    <property type="entry name" value="Adenylosuccinate_synth_dom3"/>
</dbReference>
<dbReference type="AlphaFoldDB" id="A0RXL8"/>
<evidence type="ECO:0000313" key="11">
    <source>
        <dbReference type="Proteomes" id="UP000000758"/>
    </source>
</evidence>
<keyword evidence="6 8" id="KW-0460">Magnesium</keyword>
<keyword evidence="4 8" id="KW-0547">Nucleotide-binding</keyword>
<feature type="binding site" description="in other chain" evidence="8">
    <location>
        <position position="252"/>
    </location>
    <ligand>
        <name>IMP</name>
        <dbReference type="ChEBI" id="CHEBI:58053"/>
        <note>ligand shared between dimeric partners</note>
    </ligand>
</feature>
<dbReference type="PANTHER" id="PTHR11846">
    <property type="entry name" value="ADENYLOSUCCINATE SYNTHETASE"/>
    <property type="match status" value="1"/>
</dbReference>
<feature type="binding site" description="in other chain" evidence="8">
    <location>
        <position position="190"/>
    </location>
    <ligand>
        <name>IMP</name>
        <dbReference type="ChEBI" id="CHEBI:58053"/>
        <note>ligand shared between dimeric partners</note>
    </ligand>
</feature>
<organism evidence="10 11">
    <name type="scientific">Cenarchaeum symbiosum (strain A)</name>
    <dbReference type="NCBI Taxonomy" id="414004"/>
    <lineage>
        <taxon>Archaea</taxon>
        <taxon>Nitrososphaerota</taxon>
        <taxon>Candidatus Cenarchaeales</taxon>
        <taxon>Candidatus Cenarchaeaceae</taxon>
        <taxon>Candidatus Cenarchaeum</taxon>
    </lineage>
</organism>
<comment type="subcellular location">
    <subcellularLocation>
        <location evidence="8">Cytoplasm</location>
    </subcellularLocation>
</comment>
<dbReference type="UniPathway" id="UPA00075">
    <property type="reaction ID" value="UER00335"/>
</dbReference>
<dbReference type="InterPro" id="IPR027417">
    <property type="entry name" value="P-loop_NTPase"/>
</dbReference>
<dbReference type="SMART" id="SM00788">
    <property type="entry name" value="Adenylsucc_synt"/>
    <property type="match status" value="1"/>
</dbReference>
<keyword evidence="7 8" id="KW-0342">GTP-binding</keyword>
<dbReference type="PROSITE" id="PS01266">
    <property type="entry name" value="ADENYLOSUCCIN_SYN_1"/>
    <property type="match status" value="1"/>
</dbReference>
<keyword evidence="3 8" id="KW-0479">Metal-binding</keyword>
<comment type="pathway">
    <text evidence="8 9">Purine metabolism; AMP biosynthesis via de novo pathway; AMP from IMP: step 1/2.</text>
</comment>
<dbReference type="InterPro" id="IPR042110">
    <property type="entry name" value="Adenylosuccinate_synth_dom2"/>
</dbReference>
<keyword evidence="5 8" id="KW-0658">Purine biosynthesis</keyword>
<dbReference type="GO" id="GO:0005737">
    <property type="term" value="C:cytoplasm"/>
    <property type="evidence" value="ECO:0007669"/>
    <property type="project" value="UniProtKB-SubCell"/>
</dbReference>
<dbReference type="FunFam" id="3.40.440.10:FF:000007">
    <property type="entry name" value="Adenylosuccinate synthetase"/>
    <property type="match status" value="1"/>
</dbReference>
<dbReference type="Pfam" id="PF00709">
    <property type="entry name" value="Adenylsucc_synt"/>
    <property type="match status" value="2"/>
</dbReference>
<feature type="active site" description="Proton acceptor" evidence="8">
    <location>
        <position position="13"/>
    </location>
</feature>
<evidence type="ECO:0000256" key="8">
    <source>
        <dbReference type="HAMAP-Rule" id="MF_00011"/>
    </source>
</evidence>
<dbReference type="InterPro" id="IPR018220">
    <property type="entry name" value="Adenylosuccin_syn_GTP-bd"/>
</dbReference>
<dbReference type="GO" id="GO:0004019">
    <property type="term" value="F:adenylosuccinate synthase activity"/>
    <property type="evidence" value="ECO:0007669"/>
    <property type="project" value="UniProtKB-UniRule"/>
</dbReference>
<dbReference type="GO" id="GO:0000287">
    <property type="term" value="F:magnesium ion binding"/>
    <property type="evidence" value="ECO:0007669"/>
    <property type="project" value="UniProtKB-UniRule"/>
</dbReference>
<evidence type="ECO:0000313" key="10">
    <source>
        <dbReference type="EMBL" id="ABK78085.1"/>
    </source>
</evidence>
<dbReference type="GO" id="GO:0005525">
    <property type="term" value="F:GTP binding"/>
    <property type="evidence" value="ECO:0007669"/>
    <property type="project" value="UniProtKB-UniRule"/>
</dbReference>
<dbReference type="Proteomes" id="UP000000758">
    <property type="component" value="Chromosome"/>
</dbReference>
<evidence type="ECO:0000256" key="5">
    <source>
        <dbReference type="ARBA" id="ARBA00022755"/>
    </source>
</evidence>
<comment type="catalytic activity">
    <reaction evidence="8 9">
        <text>IMP + L-aspartate + GTP = N(6)-(1,2-dicarboxyethyl)-AMP + GDP + phosphate + 2 H(+)</text>
        <dbReference type="Rhea" id="RHEA:15753"/>
        <dbReference type="ChEBI" id="CHEBI:15378"/>
        <dbReference type="ChEBI" id="CHEBI:29991"/>
        <dbReference type="ChEBI" id="CHEBI:37565"/>
        <dbReference type="ChEBI" id="CHEBI:43474"/>
        <dbReference type="ChEBI" id="CHEBI:57567"/>
        <dbReference type="ChEBI" id="CHEBI:58053"/>
        <dbReference type="ChEBI" id="CHEBI:58189"/>
        <dbReference type="EC" id="6.3.4.4"/>
    </reaction>
</comment>
<evidence type="ECO:0000256" key="2">
    <source>
        <dbReference type="ARBA" id="ARBA00022598"/>
    </source>
</evidence>
<comment type="similarity">
    <text evidence="8 9">Belongs to the adenylosuccinate synthetase family.</text>
</comment>
<feature type="binding site" evidence="8">
    <location>
        <position position="254"/>
    </location>
    <ligand>
        <name>GTP</name>
        <dbReference type="ChEBI" id="CHEBI:37565"/>
    </ligand>
</feature>
<proteinExistence type="inferred from homology"/>
<evidence type="ECO:0000256" key="7">
    <source>
        <dbReference type="ARBA" id="ARBA00023134"/>
    </source>
</evidence>
<dbReference type="Gene3D" id="3.40.440.10">
    <property type="entry name" value="Adenylosuccinate Synthetase, subunit A, domain 1"/>
    <property type="match status" value="2"/>
</dbReference>
<keyword evidence="1 8" id="KW-0963">Cytoplasm</keyword>
<dbReference type="PANTHER" id="PTHR11846:SF0">
    <property type="entry name" value="ADENYLOSUCCINATE SYNTHETASE"/>
    <property type="match status" value="1"/>
</dbReference>
<feature type="binding site" evidence="8">
    <location>
        <begin position="280"/>
        <end position="282"/>
    </location>
    <ligand>
        <name>GTP</name>
        <dbReference type="ChEBI" id="CHEBI:37565"/>
    </ligand>
</feature>
<feature type="binding site" evidence="8">
    <location>
        <begin position="12"/>
        <end position="18"/>
    </location>
    <ligand>
        <name>GTP</name>
        <dbReference type="ChEBI" id="CHEBI:37565"/>
    </ligand>
</feature>
<sequence>MPCTVVVGGFFGDEGKGKIISHMAQNDGPSIIVRGGAGPNAGHTIRDGDKVYKVRMLPSGFLNKDAKVMIGPGVVIDPVVLKAEIEEFGVRGRAFVDANCGIIEEEHKKLDSGGDLKGRIGSTGSGTGPANAARAMRTLRLAGDEPRLLRLLKDVPRAVNTALDDGETILAEGTQGTFLSLWHGTYPYVTTKDVTASGICADIGIGPRRVDEVVVVFKSYVTRVGTGPLEGELDDKEVEKRGWGEFGTVTGRPRRAADFDFELAGRAVMLNGATQAAITKLDVRFPACKGITSYGELPMEARTFVASVEERLGVPVTMLGTGPDKAEIVDRRVGAAQG</sequence>
<dbReference type="NCBIfam" id="NF003295">
    <property type="entry name" value="PRK04293.1"/>
    <property type="match status" value="1"/>
</dbReference>
<keyword evidence="11" id="KW-1185">Reference proteome</keyword>
<evidence type="ECO:0000256" key="3">
    <source>
        <dbReference type="ARBA" id="ARBA00022723"/>
    </source>
</evidence>
<dbReference type="KEGG" id="csy:CENSYa_1463"/>
<feature type="binding site" description="in other chain" evidence="8">
    <location>
        <position position="175"/>
    </location>
    <ligand>
        <name>IMP</name>
        <dbReference type="ChEBI" id="CHEBI:58053"/>
        <note>ligand shared between dimeric partners</note>
    </ligand>
</feature>
<protein>
    <recommendedName>
        <fullName evidence="8 9">Adenylosuccinate synthetase</fullName>
        <shortName evidence="8">AMPSase</shortName>
        <shortName evidence="8">AdSS</shortName>
        <ecNumber evidence="8 9">6.3.4.4</ecNumber>
    </recommendedName>
    <alternativeName>
        <fullName evidence="8">IMP--aspartate ligase</fullName>
    </alternativeName>
</protein>
<gene>
    <name evidence="8" type="primary">purA</name>
    <name evidence="10" type="ordered locus">CENSYa_1463</name>
</gene>
<evidence type="ECO:0000256" key="1">
    <source>
        <dbReference type="ARBA" id="ARBA00022490"/>
    </source>
</evidence>
<dbReference type="PATRIC" id="fig|414004.10.peg.1346"/>
<reference evidence="10 11" key="1">
    <citation type="journal article" date="2006" name="Proc. Natl. Acad. Sci. U.S.A.">
        <title>Genomic analysis of the uncultivated marine crenarchaeote Cenarchaeum symbiosum.</title>
        <authorList>
            <person name="Hallam S.J."/>
            <person name="Konstantinidis K.T."/>
            <person name="Putnam N."/>
            <person name="Schleper C."/>
            <person name="Watanabe Y."/>
            <person name="Sugahara J."/>
            <person name="Preston C."/>
            <person name="de la Torre J."/>
            <person name="Richardson P.M."/>
            <person name="DeLong E.F."/>
        </authorList>
    </citation>
    <scope>NUCLEOTIDE SEQUENCE [LARGE SCALE GENOMIC DNA]</scope>
    <source>
        <strain evidence="11">A</strain>
    </source>
</reference>
<feature type="binding site" evidence="8">
    <location>
        <begin position="42"/>
        <end position="44"/>
    </location>
    <ligand>
        <name>GTP</name>
        <dbReference type="ChEBI" id="CHEBI:37565"/>
    </ligand>
</feature>
<dbReference type="EC" id="6.3.4.4" evidence="8 9"/>
<dbReference type="InterPro" id="IPR001114">
    <property type="entry name" value="Adenylosuccinate_synthetase"/>
</dbReference>
<accession>A0RXL8</accession>
<comment type="subunit">
    <text evidence="8">Homodimer.</text>
</comment>